<dbReference type="PANTHER" id="PTHR12294">
    <property type="entry name" value="EF HAND DOMAIN FAMILY A1,A2-RELATED"/>
    <property type="match status" value="1"/>
</dbReference>
<keyword evidence="4" id="KW-0472">Membrane</keyword>
<evidence type="ECO:0000256" key="2">
    <source>
        <dbReference type="ARBA" id="ARBA00022723"/>
    </source>
</evidence>
<evidence type="ECO:0000313" key="6">
    <source>
        <dbReference type="Proteomes" id="UP000279833"/>
    </source>
</evidence>
<evidence type="ECO:0000256" key="4">
    <source>
        <dbReference type="ARBA" id="ARBA00023136"/>
    </source>
</evidence>
<name>A0A183JQ01_9TREM</name>
<dbReference type="GO" id="GO:0005509">
    <property type="term" value="F:calcium ion binding"/>
    <property type="evidence" value="ECO:0007669"/>
    <property type="project" value="InterPro"/>
</dbReference>
<accession>A0A183JQ01</accession>
<proteinExistence type="predicted"/>
<evidence type="ECO:0000256" key="1">
    <source>
        <dbReference type="ARBA" id="ARBA00004273"/>
    </source>
</evidence>
<keyword evidence="3" id="KW-0677">Repeat</keyword>
<dbReference type="AlphaFoldDB" id="A0A183JQ01"/>
<dbReference type="Proteomes" id="UP000279833">
    <property type="component" value="Unassembled WGS sequence"/>
</dbReference>
<dbReference type="GO" id="GO:0051560">
    <property type="term" value="P:mitochondrial calcium ion homeostasis"/>
    <property type="evidence" value="ECO:0007669"/>
    <property type="project" value="TreeGrafter"/>
</dbReference>
<dbReference type="PANTHER" id="PTHR12294:SF1">
    <property type="entry name" value="CALCIUM UPTAKE PROTEIN 1, MITOCHONDRIAL"/>
    <property type="match status" value="1"/>
</dbReference>
<evidence type="ECO:0000313" key="7">
    <source>
        <dbReference type="WBParaSite" id="SCUD_0000478801-mRNA-1"/>
    </source>
</evidence>
<dbReference type="WBParaSite" id="SCUD_0000478801-mRNA-1">
    <property type="protein sequence ID" value="SCUD_0000478801-mRNA-1"/>
    <property type="gene ID" value="SCUD_0000478801"/>
</dbReference>
<reference evidence="7" key="1">
    <citation type="submission" date="2016-06" db="UniProtKB">
        <authorList>
            <consortium name="WormBaseParasite"/>
        </authorList>
    </citation>
    <scope>IDENTIFICATION</scope>
</reference>
<evidence type="ECO:0000313" key="5">
    <source>
        <dbReference type="EMBL" id="VDO90936.1"/>
    </source>
</evidence>
<organism evidence="7">
    <name type="scientific">Schistosoma curassoni</name>
    <dbReference type="NCBI Taxonomy" id="6186"/>
    <lineage>
        <taxon>Eukaryota</taxon>
        <taxon>Metazoa</taxon>
        <taxon>Spiralia</taxon>
        <taxon>Lophotrochozoa</taxon>
        <taxon>Platyhelminthes</taxon>
        <taxon>Trematoda</taxon>
        <taxon>Digenea</taxon>
        <taxon>Strigeidida</taxon>
        <taxon>Schistosomatoidea</taxon>
        <taxon>Schistosomatidae</taxon>
        <taxon>Schistosoma</taxon>
    </lineage>
</organism>
<dbReference type="GO" id="GO:0036444">
    <property type="term" value="P:calcium import into the mitochondrion"/>
    <property type="evidence" value="ECO:0007669"/>
    <property type="project" value="TreeGrafter"/>
</dbReference>
<reference evidence="5 6" key="2">
    <citation type="submission" date="2018-11" db="EMBL/GenBank/DDBJ databases">
        <authorList>
            <consortium name="Pathogen Informatics"/>
        </authorList>
    </citation>
    <scope>NUCLEOTIDE SEQUENCE [LARGE SCALE GENOMIC DNA]</scope>
    <source>
        <strain evidence="5">Dakar</strain>
        <strain evidence="6">Dakar, Senegal</strain>
    </source>
</reference>
<comment type="subcellular location">
    <subcellularLocation>
        <location evidence="1">Mitochondrion inner membrane</location>
    </subcellularLocation>
</comment>
<dbReference type="InterPro" id="IPR039800">
    <property type="entry name" value="MICU1/2/3"/>
</dbReference>
<dbReference type="InterPro" id="IPR011992">
    <property type="entry name" value="EF-hand-dom_pair"/>
</dbReference>
<keyword evidence="2" id="KW-0479">Metal-binding</keyword>
<evidence type="ECO:0000256" key="3">
    <source>
        <dbReference type="ARBA" id="ARBA00022737"/>
    </source>
</evidence>
<dbReference type="EMBL" id="UZAK01006791">
    <property type="protein sequence ID" value="VDO90936.1"/>
    <property type="molecule type" value="Genomic_DNA"/>
</dbReference>
<gene>
    <name evidence="5" type="ORF">SCUD_LOCUS4788</name>
</gene>
<dbReference type="STRING" id="6186.A0A183JQ01"/>
<keyword evidence="6" id="KW-1185">Reference proteome</keyword>
<dbReference type="GO" id="GO:1990246">
    <property type="term" value="C:uniplex complex"/>
    <property type="evidence" value="ECO:0007669"/>
    <property type="project" value="TreeGrafter"/>
</dbReference>
<dbReference type="SUPFAM" id="SSF47473">
    <property type="entry name" value="EF-hand"/>
    <property type="match status" value="1"/>
</dbReference>
<sequence>FERAEPKNGKITEVQFANSLLVYAGFSENKRRKMIRRVKAKFPIDSDQSSGITYKDFSDFSHLLRSIADVDTALTFYHMAGASINQDTLNHVASTVANLHLSPHVLDVVFTLFDENSKSVNFVYILSNIYFSSLFIRSLNNT</sequence>
<protein>
    <submittedName>
        <fullName evidence="7">Calmodulin</fullName>
    </submittedName>
</protein>